<sequence>MSGPKGEEIRYHDTISEIRFPYVAGDRAANSKILDQTAAKRSSHSLWSIQANPCLAYYFLSLTSDILSRSNNHDDVRAIEPEGSEEPSHAQ</sequence>
<reference evidence="1" key="1">
    <citation type="journal article" date="2012" name="Nat. Biotechnol.">
        <title>Reference genome sequence of the model plant Setaria.</title>
        <authorList>
            <person name="Bennetzen J.L."/>
            <person name="Schmutz J."/>
            <person name="Wang H."/>
            <person name="Percifield R."/>
            <person name="Hawkins J."/>
            <person name="Pontaroli A.C."/>
            <person name="Estep M."/>
            <person name="Feng L."/>
            <person name="Vaughn J.N."/>
            <person name="Grimwood J."/>
            <person name="Jenkins J."/>
            <person name="Barry K."/>
            <person name="Lindquist E."/>
            <person name="Hellsten U."/>
            <person name="Deshpande S."/>
            <person name="Wang X."/>
            <person name="Wu X."/>
            <person name="Mitros T."/>
            <person name="Triplett J."/>
            <person name="Yang X."/>
            <person name="Ye C.Y."/>
            <person name="Mauro-Herrera M."/>
            <person name="Wang L."/>
            <person name="Li P."/>
            <person name="Sharma M."/>
            <person name="Sharma R."/>
            <person name="Ronald P.C."/>
            <person name="Panaud O."/>
            <person name="Kellogg E.A."/>
            <person name="Brutnell T.P."/>
            <person name="Doust A.N."/>
            <person name="Tuskan G.A."/>
            <person name="Rokhsar D."/>
            <person name="Devos K.M."/>
        </authorList>
    </citation>
    <scope>NUCLEOTIDE SEQUENCE [LARGE SCALE GENOMIC DNA]</scope>
    <source>
        <strain evidence="1">Yugu1</strain>
    </source>
</reference>
<organism evidence="1">
    <name type="scientific">Setaria italica</name>
    <name type="common">Foxtail millet</name>
    <name type="synonym">Panicum italicum</name>
    <dbReference type="NCBI Taxonomy" id="4555"/>
    <lineage>
        <taxon>Eukaryota</taxon>
        <taxon>Viridiplantae</taxon>
        <taxon>Streptophyta</taxon>
        <taxon>Embryophyta</taxon>
        <taxon>Tracheophyta</taxon>
        <taxon>Spermatophyta</taxon>
        <taxon>Magnoliopsida</taxon>
        <taxon>Liliopsida</taxon>
        <taxon>Poales</taxon>
        <taxon>Poaceae</taxon>
        <taxon>PACMAD clade</taxon>
        <taxon>Panicoideae</taxon>
        <taxon>Panicodae</taxon>
        <taxon>Paniceae</taxon>
        <taxon>Cenchrinae</taxon>
        <taxon>Setaria</taxon>
    </lineage>
</organism>
<reference evidence="1" key="2">
    <citation type="submission" date="2015-07" db="EMBL/GenBank/DDBJ databases">
        <authorList>
            <person name="Noorani M."/>
        </authorList>
    </citation>
    <scope>NUCLEOTIDE SEQUENCE</scope>
    <source>
        <strain evidence="1">Yugu1</strain>
    </source>
</reference>
<name>A0A368QQW3_SETIT</name>
<gene>
    <name evidence="1" type="ORF">SETIT_4G049600v2</name>
</gene>
<dbReference type="EMBL" id="CM003531">
    <property type="protein sequence ID" value="RCV20356.1"/>
    <property type="molecule type" value="Genomic_DNA"/>
</dbReference>
<accession>A0A368QQW3</accession>
<protein>
    <submittedName>
        <fullName evidence="1">Uncharacterized protein</fullName>
    </submittedName>
</protein>
<dbReference type="AlphaFoldDB" id="A0A368QQW3"/>
<proteinExistence type="predicted"/>
<evidence type="ECO:0000313" key="1">
    <source>
        <dbReference type="EMBL" id="RCV20356.1"/>
    </source>
</evidence>